<dbReference type="OrthoDB" id="20295at2759"/>
<comment type="catalytic activity">
    <reaction evidence="1">
        <text>S-ubiquitinyl-[E2 ubiquitin-conjugating enzyme]-L-cysteine + [acceptor protein]-L-lysine = [E2 ubiquitin-conjugating enzyme]-L-cysteine + N(6)-ubiquitinyl-[acceptor protein]-L-lysine.</text>
        <dbReference type="EC" id="2.3.2.27"/>
    </reaction>
</comment>
<feature type="region of interest" description="Disordered" evidence="12">
    <location>
        <begin position="1075"/>
        <end position="1109"/>
    </location>
</feature>
<feature type="compositionally biased region" description="Low complexity" evidence="12">
    <location>
        <begin position="1075"/>
        <end position="1088"/>
    </location>
</feature>
<dbReference type="GO" id="GO:0034450">
    <property type="term" value="F:ubiquitin-ubiquitin ligase activity"/>
    <property type="evidence" value="ECO:0007669"/>
    <property type="project" value="InterPro"/>
</dbReference>
<reference evidence="14 15" key="1">
    <citation type="journal article" date="2017" name="G3 (Bethesda)">
        <title>First Draft Genome Sequence of the Pathogenic Fungus Lomentospora prolificans (Formerly Scedosporium prolificans).</title>
        <authorList>
            <person name="Luo R."/>
            <person name="Zimin A."/>
            <person name="Workman R."/>
            <person name="Fan Y."/>
            <person name="Pertea G."/>
            <person name="Grossman N."/>
            <person name="Wear M.P."/>
            <person name="Jia B."/>
            <person name="Miller H."/>
            <person name="Casadevall A."/>
            <person name="Timp W."/>
            <person name="Zhang S.X."/>
            <person name="Salzberg S.L."/>
        </authorList>
    </citation>
    <scope>NUCLEOTIDE SEQUENCE [LARGE SCALE GENOMIC DNA]</scope>
    <source>
        <strain evidence="14 15">JHH-5317</strain>
    </source>
</reference>
<keyword evidence="7" id="KW-0808">Transferase</keyword>
<evidence type="ECO:0000256" key="10">
    <source>
        <dbReference type="ARBA" id="ARBA00023242"/>
    </source>
</evidence>
<comment type="caution">
    <text evidence="14">The sequence shown here is derived from an EMBL/GenBank/DDBJ whole genome shotgun (WGS) entry which is preliminary data.</text>
</comment>
<protein>
    <recommendedName>
        <fullName evidence="13">U-box domain-containing protein</fullName>
    </recommendedName>
</protein>
<feature type="compositionally biased region" description="Basic and acidic residues" evidence="12">
    <location>
        <begin position="1100"/>
        <end position="1109"/>
    </location>
</feature>
<dbReference type="GO" id="GO:0003755">
    <property type="term" value="F:peptidyl-prolyl cis-trans isomerase activity"/>
    <property type="evidence" value="ECO:0007669"/>
    <property type="project" value="UniProtKB-KW"/>
</dbReference>
<evidence type="ECO:0000256" key="8">
    <source>
        <dbReference type="ARBA" id="ARBA00022786"/>
    </source>
</evidence>
<dbReference type="GO" id="GO:0036503">
    <property type="term" value="P:ERAD pathway"/>
    <property type="evidence" value="ECO:0007669"/>
    <property type="project" value="InterPro"/>
</dbReference>
<dbReference type="PANTHER" id="PTHR13931">
    <property type="entry name" value="UBIQUITINATION FACTOR E4"/>
    <property type="match status" value="1"/>
</dbReference>
<evidence type="ECO:0000256" key="4">
    <source>
        <dbReference type="ARBA" id="ARBA00004906"/>
    </source>
</evidence>
<keyword evidence="11" id="KW-0175">Coiled coil</keyword>
<feature type="compositionally biased region" description="Basic and acidic residues" evidence="12">
    <location>
        <begin position="25"/>
        <end position="34"/>
    </location>
</feature>
<comment type="subcellular location">
    <subcellularLocation>
        <location evidence="3">Cytoplasm</location>
    </subcellularLocation>
    <subcellularLocation>
        <location evidence="2">Nucleus</location>
    </subcellularLocation>
</comment>
<dbReference type="CDD" id="cd16658">
    <property type="entry name" value="RING-Ubox_UBE4B"/>
    <property type="match status" value="1"/>
</dbReference>
<keyword evidence="9" id="KW-0413">Isomerase</keyword>
<evidence type="ECO:0000256" key="1">
    <source>
        <dbReference type="ARBA" id="ARBA00000900"/>
    </source>
</evidence>
<dbReference type="PANTHER" id="PTHR13931:SF2">
    <property type="entry name" value="UBIQUITIN CONJUGATION FACTOR E4 B"/>
    <property type="match status" value="1"/>
</dbReference>
<dbReference type="STRING" id="41688.A0A2N3N3R6"/>
<feature type="domain" description="U-box" evidence="13">
    <location>
        <begin position="998"/>
        <end position="1071"/>
    </location>
</feature>
<dbReference type="GO" id="GO:0005737">
    <property type="term" value="C:cytoplasm"/>
    <property type="evidence" value="ECO:0007669"/>
    <property type="project" value="UniProtKB-SubCell"/>
</dbReference>
<dbReference type="GO" id="GO:0006511">
    <property type="term" value="P:ubiquitin-dependent protein catabolic process"/>
    <property type="evidence" value="ECO:0007669"/>
    <property type="project" value="InterPro"/>
</dbReference>
<evidence type="ECO:0000256" key="5">
    <source>
        <dbReference type="ARBA" id="ARBA00007434"/>
    </source>
</evidence>
<dbReference type="GO" id="GO:0000151">
    <property type="term" value="C:ubiquitin ligase complex"/>
    <property type="evidence" value="ECO:0007669"/>
    <property type="project" value="InterPro"/>
</dbReference>
<dbReference type="Pfam" id="PF10408">
    <property type="entry name" value="Ufd2P_core"/>
    <property type="match status" value="1"/>
</dbReference>
<gene>
    <name evidence="14" type="ORF">jhhlp_005649</name>
</gene>
<evidence type="ECO:0000256" key="2">
    <source>
        <dbReference type="ARBA" id="ARBA00004123"/>
    </source>
</evidence>
<dbReference type="SMART" id="SM00504">
    <property type="entry name" value="Ubox"/>
    <property type="match status" value="1"/>
</dbReference>
<evidence type="ECO:0000256" key="9">
    <source>
        <dbReference type="ARBA" id="ARBA00023110"/>
    </source>
</evidence>
<dbReference type="UniPathway" id="UPA00143"/>
<proteinExistence type="inferred from homology"/>
<evidence type="ECO:0000256" key="7">
    <source>
        <dbReference type="ARBA" id="ARBA00022679"/>
    </source>
</evidence>
<dbReference type="Pfam" id="PF04564">
    <property type="entry name" value="U-box"/>
    <property type="match status" value="1"/>
</dbReference>
<evidence type="ECO:0000259" key="13">
    <source>
        <dbReference type="PROSITE" id="PS51698"/>
    </source>
</evidence>
<feature type="region of interest" description="Disordered" evidence="12">
    <location>
        <begin position="1"/>
        <end position="125"/>
    </location>
</feature>
<dbReference type="InterPro" id="IPR019474">
    <property type="entry name" value="Ub_conjug_fac_E4_core"/>
</dbReference>
<comment type="pathway">
    <text evidence="4">Protein modification; protein ubiquitination.</text>
</comment>
<dbReference type="InterPro" id="IPR013083">
    <property type="entry name" value="Znf_RING/FYVE/PHD"/>
</dbReference>
<keyword evidence="10" id="KW-0539">Nucleus</keyword>
<keyword evidence="9" id="KW-0697">Rotamase</keyword>
<sequence length="1109" mass="124649">MDPTDNNTPPAPPPPPRMGEGPPEGPDREAMEKIRLRRLAKLGSSSKPADSSGNSTPQSEKPSQPASRPASTTPSASQTPTNPFFAIGVEPSPSPNSTQPQKRRVPSDAEGAEIRKPQPRKPHVAAQVSLEDFSDRALTDIIRATVDPSKAADHKGNHLVFLPNLSQELQDAGEPLKLSANNLDSAIMEAASLWPEDKSLLSYLLPCWSRAQSQRNAPPRDVNEEKLEVLNEAKRLCISNCLFALTVPDLFGRESVLEQHGLVPHLLKEPTHPEGIDEEFLLEAVNRFPENDALPSVFTQGMLDISTKLSTVTMEANYQPYVRALQLYCRVPALLDLLAQHPSFQMAQSARGIETNTILGPFFRLSPVNKDSIQTFFAAPRSMDRGSVGLSQDSMRQVLAIHQNDLFVITNAFVRASAATRGRILDWFAYILNVNHKRRAMRVDPKEVSSDGFMLNVTRVLDKLCEPFMDSSFSKMDRINVDYFRQSPRLDIKEETKLNADQAKSDAFYSDKLPGSPHFISEVFFLTLAAHHYGLEGCVAKVKTLEKEIKFYERHVSAMEAERPKVMNNPMQLQLFEVALRKHTDALEFAMRVKFALEGILQDAKMQEVSLRFMRYVAVWLLRVASRSDYTPDKTLHLPLPEQEPEAFSCLPEYALQNVVENFKFAYRYLPSILPLAVGDEIIALSIAFLQCSEYIKNPYLKSSLVSLLFSGTWPAPSHRNGVLGDQLTNSKFANDHLLHALIKFYIECESTGAHTQFYDKFNIRYEIFQVIKCVWRGNSVYSRQLTHESKMNRPFFIRFVNLLLNDATYVLDEAMGKFPKIHALEAELRAGGLSREDQQKKEEEIQQLASSATSYMQLANETLEMMKLFTKALREAFTMPEIVQRLASMLNYNLETLAGPKARELKVENAEKYHFRPGALLSDFIDIYINLGSSSDFIKAVAADGRSYRPATFERASIILQAKTTKNPADIRAWDKLREKFVEAKLEVEQAELDLGEIPTEFEDPLLGDLMKDPVILPSKQVVDRSTIMQHLLSDPTDPFTRQPLTIEQVIPDHELRAKIDAWREERLSAAKAKAKQQMEAEATAEAEAAEHALGIGEDAGKMDTSEG</sequence>
<dbReference type="EMBL" id="NLAX01000701">
    <property type="protein sequence ID" value="PKS07052.1"/>
    <property type="molecule type" value="Genomic_DNA"/>
</dbReference>
<dbReference type="GO" id="GO:0000209">
    <property type="term" value="P:protein polyubiquitination"/>
    <property type="evidence" value="ECO:0007669"/>
    <property type="project" value="TreeGrafter"/>
</dbReference>
<name>A0A2N3N3R6_9PEZI</name>
<evidence type="ECO:0000256" key="12">
    <source>
        <dbReference type="SAM" id="MobiDB-lite"/>
    </source>
</evidence>
<keyword evidence="15" id="KW-1185">Reference proteome</keyword>
<feature type="compositionally biased region" description="Polar residues" evidence="12">
    <location>
        <begin position="43"/>
        <end position="61"/>
    </location>
</feature>
<dbReference type="PROSITE" id="PS51698">
    <property type="entry name" value="U_BOX"/>
    <property type="match status" value="1"/>
</dbReference>
<dbReference type="GO" id="GO:0005634">
    <property type="term" value="C:nucleus"/>
    <property type="evidence" value="ECO:0007669"/>
    <property type="project" value="UniProtKB-SubCell"/>
</dbReference>
<dbReference type="InterPro" id="IPR045132">
    <property type="entry name" value="UBE4"/>
</dbReference>
<keyword evidence="6" id="KW-0963">Cytoplasm</keyword>
<dbReference type="InterPro" id="IPR003613">
    <property type="entry name" value="Ubox_domain"/>
</dbReference>
<dbReference type="FunFam" id="3.30.40.10:FF:000055">
    <property type="entry name" value="Ubiquitin conjugation factor e4 a"/>
    <property type="match status" value="1"/>
</dbReference>
<feature type="compositionally biased region" description="Low complexity" evidence="12">
    <location>
        <begin position="62"/>
        <end position="81"/>
    </location>
</feature>
<dbReference type="InParanoid" id="A0A2N3N3R6"/>
<evidence type="ECO:0000256" key="11">
    <source>
        <dbReference type="SAM" id="Coils"/>
    </source>
</evidence>
<dbReference type="FunCoup" id="A0A2N3N3R6">
    <property type="interactions" value="1210"/>
</dbReference>
<comment type="similarity">
    <text evidence="5">Belongs to the ubiquitin conjugation factor E4 family.</text>
</comment>
<feature type="coiled-coil region" evidence="11">
    <location>
        <begin position="535"/>
        <end position="562"/>
    </location>
</feature>
<organism evidence="14 15">
    <name type="scientific">Lomentospora prolificans</name>
    <dbReference type="NCBI Taxonomy" id="41688"/>
    <lineage>
        <taxon>Eukaryota</taxon>
        <taxon>Fungi</taxon>
        <taxon>Dikarya</taxon>
        <taxon>Ascomycota</taxon>
        <taxon>Pezizomycotina</taxon>
        <taxon>Sordariomycetes</taxon>
        <taxon>Hypocreomycetidae</taxon>
        <taxon>Microascales</taxon>
        <taxon>Microascaceae</taxon>
        <taxon>Lomentospora</taxon>
    </lineage>
</organism>
<evidence type="ECO:0000313" key="14">
    <source>
        <dbReference type="EMBL" id="PKS07052.1"/>
    </source>
</evidence>
<keyword evidence="8" id="KW-0833">Ubl conjugation pathway</keyword>
<evidence type="ECO:0000256" key="3">
    <source>
        <dbReference type="ARBA" id="ARBA00004496"/>
    </source>
</evidence>
<dbReference type="Gene3D" id="3.30.40.10">
    <property type="entry name" value="Zinc/RING finger domain, C3HC4 (zinc finger)"/>
    <property type="match status" value="1"/>
</dbReference>
<dbReference type="AlphaFoldDB" id="A0A2N3N3R6"/>
<dbReference type="Proteomes" id="UP000233524">
    <property type="component" value="Unassembled WGS sequence"/>
</dbReference>
<evidence type="ECO:0000256" key="6">
    <source>
        <dbReference type="ARBA" id="ARBA00022490"/>
    </source>
</evidence>
<accession>A0A2N3N3R6</accession>
<dbReference type="SUPFAM" id="SSF57850">
    <property type="entry name" value="RING/U-box"/>
    <property type="match status" value="1"/>
</dbReference>
<dbReference type="VEuPathDB" id="FungiDB:jhhlp_005649"/>
<evidence type="ECO:0000313" key="15">
    <source>
        <dbReference type="Proteomes" id="UP000233524"/>
    </source>
</evidence>